<evidence type="ECO:0000256" key="1">
    <source>
        <dbReference type="ARBA" id="ARBA00004635"/>
    </source>
</evidence>
<dbReference type="Proteomes" id="UP000002941">
    <property type="component" value="Unassembled WGS sequence"/>
</dbReference>
<keyword evidence="10" id="KW-1185">Reference proteome</keyword>
<evidence type="ECO:0000256" key="6">
    <source>
        <dbReference type="PIRNR" id="PIRNR002854"/>
    </source>
</evidence>
<evidence type="ECO:0000256" key="7">
    <source>
        <dbReference type="PIRSR" id="PIRSR002854-1"/>
    </source>
</evidence>
<dbReference type="PROSITE" id="PS51257">
    <property type="entry name" value="PROKAR_LIPOPROTEIN"/>
    <property type="match status" value="1"/>
</dbReference>
<proteinExistence type="inferred from homology"/>
<comment type="similarity">
    <text evidence="6">Belongs to the nlpA lipoprotein family.</text>
</comment>
<dbReference type="RefSeq" id="WP_008732351.1">
    <property type="nucleotide sequence ID" value="NZ_AKFT01000159.1"/>
</dbReference>
<dbReference type="PIRSF" id="PIRSF002854">
    <property type="entry name" value="MetQ"/>
    <property type="match status" value="1"/>
</dbReference>
<reference evidence="9 10" key="1">
    <citation type="submission" date="2012-05" db="EMBL/GenBank/DDBJ databases">
        <authorList>
            <person name="Harkins D.M."/>
            <person name="Madupu R."/>
            <person name="Durkin A.S."/>
            <person name="Torralba M."/>
            <person name="Methe B."/>
            <person name="Sutton G.G."/>
            <person name="Nelson K.E."/>
        </authorList>
    </citation>
    <scope>NUCLEOTIDE SEQUENCE [LARGE SCALE GENOMIC DNA]</scope>
    <source>
        <strain evidence="9 10">F0489</strain>
    </source>
</reference>
<dbReference type="eggNOG" id="COG1464">
    <property type="taxonomic scope" value="Bacteria"/>
</dbReference>
<keyword evidence="5 6" id="KW-0449">Lipoprotein</keyword>
<comment type="subcellular location">
    <subcellularLocation>
        <location evidence="1">Membrane</location>
        <topology evidence="1">Lipid-anchor</topology>
    </subcellularLocation>
</comment>
<gene>
    <name evidence="9" type="ORF">HMPREF1318_1281</name>
</gene>
<dbReference type="PATRIC" id="fig|1125718.3.peg.1930"/>
<dbReference type="EMBL" id="AKFT01000159">
    <property type="protein sequence ID" value="EJF41398.1"/>
    <property type="molecule type" value="Genomic_DNA"/>
</dbReference>
<keyword evidence="3" id="KW-0472">Membrane</keyword>
<name>J1H7W3_9ACTO</name>
<dbReference type="PANTHER" id="PTHR30429">
    <property type="entry name" value="D-METHIONINE-BINDING LIPOPROTEIN METQ"/>
    <property type="match status" value="1"/>
</dbReference>
<feature type="chain" id="PRO_5038849781" description="Lipoprotein" evidence="8">
    <location>
        <begin position="25"/>
        <end position="283"/>
    </location>
</feature>
<evidence type="ECO:0000256" key="4">
    <source>
        <dbReference type="ARBA" id="ARBA00023139"/>
    </source>
</evidence>
<feature type="lipid moiety-binding region" description="S-diacylglycerol cysteine" evidence="7">
    <location>
        <position position="26"/>
    </location>
</feature>
<dbReference type="OrthoDB" id="9812878at2"/>
<dbReference type="AlphaFoldDB" id="J1H7W3"/>
<dbReference type="Gene3D" id="3.40.190.10">
    <property type="entry name" value="Periplasmic binding protein-like II"/>
    <property type="match status" value="2"/>
</dbReference>
<dbReference type="InterPro" id="IPR004872">
    <property type="entry name" value="Lipoprotein_NlpA"/>
</dbReference>
<accession>J1H7W3</accession>
<organism evidence="9 10">
    <name type="scientific">Actinomyces massiliensis F0489</name>
    <dbReference type="NCBI Taxonomy" id="1125718"/>
    <lineage>
        <taxon>Bacteria</taxon>
        <taxon>Bacillati</taxon>
        <taxon>Actinomycetota</taxon>
        <taxon>Actinomycetes</taxon>
        <taxon>Actinomycetales</taxon>
        <taxon>Actinomycetaceae</taxon>
        <taxon>Actinomyces</taxon>
    </lineage>
</organism>
<dbReference type="Pfam" id="PF03180">
    <property type="entry name" value="Lipoprotein_9"/>
    <property type="match status" value="1"/>
</dbReference>
<dbReference type="InterPro" id="IPR006311">
    <property type="entry name" value="TAT_signal"/>
</dbReference>
<keyword evidence="4" id="KW-0564">Palmitate</keyword>
<dbReference type="SUPFAM" id="SSF53850">
    <property type="entry name" value="Periplasmic binding protein-like II"/>
    <property type="match status" value="1"/>
</dbReference>
<sequence>MTTSISRRTVLAGGLTAAAALTLAACGKSSSGVDGIKVSGDTATITVGATPQPHVTILQWIQDNLAADAGLSLEIKEINDYQTPNSSLNDGALAANFYQTPNFLAQQIQEKGYKFTSLADVHVEPLGIYTSKGYTSVDQVPDGGKVILNSDPANTARGLKLVESTGLITLDPSVELPTELDITDNPKNLEFTKVDGAQVANSRADADLAVINGNYALDAGLTPSEDALVLEQAKDSPYANELVVRTADQDNEYLKKLAELMTSPELKTYIEQNWTDGSVLPAF</sequence>
<dbReference type="PROSITE" id="PS51318">
    <property type="entry name" value="TAT"/>
    <property type="match status" value="1"/>
</dbReference>
<dbReference type="PANTHER" id="PTHR30429:SF0">
    <property type="entry name" value="METHIONINE-BINDING LIPOPROTEIN METQ"/>
    <property type="match status" value="1"/>
</dbReference>
<dbReference type="GO" id="GO:0016020">
    <property type="term" value="C:membrane"/>
    <property type="evidence" value="ECO:0007669"/>
    <property type="project" value="UniProtKB-SubCell"/>
</dbReference>
<keyword evidence="2 8" id="KW-0732">Signal</keyword>
<evidence type="ECO:0000256" key="3">
    <source>
        <dbReference type="ARBA" id="ARBA00023136"/>
    </source>
</evidence>
<protein>
    <recommendedName>
        <fullName evidence="6">Lipoprotein</fullName>
    </recommendedName>
</protein>
<evidence type="ECO:0000256" key="2">
    <source>
        <dbReference type="ARBA" id="ARBA00022729"/>
    </source>
</evidence>
<evidence type="ECO:0000256" key="8">
    <source>
        <dbReference type="SAM" id="SignalP"/>
    </source>
</evidence>
<evidence type="ECO:0000313" key="9">
    <source>
        <dbReference type="EMBL" id="EJF41398.1"/>
    </source>
</evidence>
<feature type="signal peptide" evidence="8">
    <location>
        <begin position="1"/>
        <end position="24"/>
    </location>
</feature>
<comment type="caution">
    <text evidence="9">The sequence shown here is derived from an EMBL/GenBank/DDBJ whole genome shotgun (WGS) entry which is preliminary data.</text>
</comment>
<evidence type="ECO:0000256" key="5">
    <source>
        <dbReference type="ARBA" id="ARBA00023288"/>
    </source>
</evidence>
<evidence type="ECO:0000313" key="10">
    <source>
        <dbReference type="Proteomes" id="UP000002941"/>
    </source>
</evidence>